<comment type="caution">
    <text evidence="7">The sequence shown here is derived from an EMBL/GenBank/DDBJ whole genome shotgun (WGS) entry which is preliminary data.</text>
</comment>
<evidence type="ECO:0000256" key="5">
    <source>
        <dbReference type="ARBA" id="ARBA00023002"/>
    </source>
</evidence>
<sequence length="170" mass="18440">MQTFDAIIKRKGIRSFNAKQISNEQEKKLIHAANAAPISGGGFRDSARQITFVQKPELLQQISKLAGDDGDPLYGAPTLIILSAPENSFHAEQIDIGLMAQSILLAATDLGLDTILITGIIAGLKADAKLLAALNLPQDYQPFVGIVIGYTDDTTVKTRAYRDDNVNYIR</sequence>
<dbReference type="Proteomes" id="UP001596289">
    <property type="component" value="Unassembled WGS sequence"/>
</dbReference>
<keyword evidence="5" id="KW-0560">Oxidoreductase</keyword>
<organism evidence="7 8">
    <name type="scientific">Loigolactobacillus jiayinensis</name>
    <dbReference type="NCBI Taxonomy" id="2486016"/>
    <lineage>
        <taxon>Bacteria</taxon>
        <taxon>Bacillati</taxon>
        <taxon>Bacillota</taxon>
        <taxon>Bacilli</taxon>
        <taxon>Lactobacillales</taxon>
        <taxon>Lactobacillaceae</taxon>
        <taxon>Loigolactobacillus</taxon>
    </lineage>
</organism>
<name>A0ABW1RGD0_9LACO</name>
<reference evidence="8" key="1">
    <citation type="journal article" date="2019" name="Int. J. Syst. Evol. Microbiol.">
        <title>The Global Catalogue of Microorganisms (GCM) 10K type strain sequencing project: providing services to taxonomists for standard genome sequencing and annotation.</title>
        <authorList>
            <consortium name="The Broad Institute Genomics Platform"/>
            <consortium name="The Broad Institute Genome Sequencing Center for Infectious Disease"/>
            <person name="Wu L."/>
            <person name="Ma J."/>
        </authorList>
    </citation>
    <scope>NUCLEOTIDE SEQUENCE [LARGE SCALE GENOMIC DNA]</scope>
    <source>
        <strain evidence="8">CCM 8904</strain>
    </source>
</reference>
<dbReference type="InterPro" id="IPR000415">
    <property type="entry name" value="Nitroreductase-like"/>
</dbReference>
<keyword evidence="8" id="KW-1185">Reference proteome</keyword>
<evidence type="ECO:0000313" key="8">
    <source>
        <dbReference type="Proteomes" id="UP001596289"/>
    </source>
</evidence>
<dbReference type="PANTHER" id="PTHR43673:SF2">
    <property type="entry name" value="NITROREDUCTASE"/>
    <property type="match status" value="1"/>
</dbReference>
<accession>A0ABW1RGD0</accession>
<evidence type="ECO:0000256" key="3">
    <source>
        <dbReference type="ARBA" id="ARBA00022630"/>
    </source>
</evidence>
<proteinExistence type="inferred from homology"/>
<dbReference type="EMBL" id="JBHSSL010000118">
    <property type="protein sequence ID" value="MFC6171865.1"/>
    <property type="molecule type" value="Genomic_DNA"/>
</dbReference>
<comment type="similarity">
    <text evidence="2">Belongs to the nitroreductase family.</text>
</comment>
<evidence type="ECO:0000256" key="1">
    <source>
        <dbReference type="ARBA" id="ARBA00001917"/>
    </source>
</evidence>
<evidence type="ECO:0000256" key="2">
    <source>
        <dbReference type="ARBA" id="ARBA00007118"/>
    </source>
</evidence>
<dbReference type="RefSeq" id="WP_125551768.1">
    <property type="nucleotide sequence ID" value="NZ_JBHSSL010000118.1"/>
</dbReference>
<keyword evidence="3" id="KW-0285">Flavoprotein</keyword>
<evidence type="ECO:0000256" key="4">
    <source>
        <dbReference type="ARBA" id="ARBA00022643"/>
    </source>
</evidence>
<dbReference type="SUPFAM" id="SSF55469">
    <property type="entry name" value="FMN-dependent nitroreductase-like"/>
    <property type="match status" value="1"/>
</dbReference>
<evidence type="ECO:0000259" key="6">
    <source>
        <dbReference type="Pfam" id="PF00881"/>
    </source>
</evidence>
<gene>
    <name evidence="7" type="ORF">ACFQGP_14985</name>
</gene>
<dbReference type="Gene3D" id="3.40.109.10">
    <property type="entry name" value="NADH Oxidase"/>
    <property type="match status" value="1"/>
</dbReference>
<dbReference type="InterPro" id="IPR029479">
    <property type="entry name" value="Nitroreductase"/>
</dbReference>
<keyword evidence="4" id="KW-0288">FMN</keyword>
<feature type="domain" description="Nitroreductase" evidence="6">
    <location>
        <begin position="70"/>
        <end position="150"/>
    </location>
</feature>
<evidence type="ECO:0000313" key="7">
    <source>
        <dbReference type="EMBL" id="MFC6171865.1"/>
    </source>
</evidence>
<protein>
    <submittedName>
        <fullName evidence="7">Nitroreductase family protein</fullName>
    </submittedName>
</protein>
<dbReference type="CDD" id="cd02062">
    <property type="entry name" value="Nitro_FMN_reductase"/>
    <property type="match status" value="1"/>
</dbReference>
<dbReference type="PANTHER" id="PTHR43673">
    <property type="entry name" value="NAD(P)H NITROREDUCTASE YDGI-RELATED"/>
    <property type="match status" value="1"/>
</dbReference>
<comment type="cofactor">
    <cofactor evidence="1">
        <name>FMN</name>
        <dbReference type="ChEBI" id="CHEBI:58210"/>
    </cofactor>
</comment>
<dbReference type="Pfam" id="PF00881">
    <property type="entry name" value="Nitroreductase"/>
    <property type="match status" value="1"/>
</dbReference>